<sequence>MTGNVMASPRPDVAAPNLVPRANESFNQLAVMDHSEFTSRYRAFVHAKTRAQASVDLRIDSDPLAKQSVSNHPAMG</sequence>
<dbReference type="EMBL" id="CP096563">
    <property type="protein sequence ID" value="UPU43162.1"/>
    <property type="molecule type" value="Genomic_DNA"/>
</dbReference>
<evidence type="ECO:0000313" key="1">
    <source>
        <dbReference type="EMBL" id="UPU43162.1"/>
    </source>
</evidence>
<name>A0AB38RD70_RHOSG</name>
<dbReference type="AlphaFoldDB" id="A0AB38RD70"/>
<keyword evidence="2" id="KW-1185">Reference proteome</keyword>
<accession>A0AB38RD70</accession>
<gene>
    <name evidence="1" type="ORF">M0639_00190</name>
</gene>
<dbReference type="Proteomes" id="UP000831484">
    <property type="component" value="Chromosome"/>
</dbReference>
<dbReference type="RefSeq" id="WP_151097422.1">
    <property type="nucleotide sequence ID" value="NZ_CP096563.1"/>
</dbReference>
<evidence type="ECO:0000313" key="2">
    <source>
        <dbReference type="Proteomes" id="UP000831484"/>
    </source>
</evidence>
<proteinExistence type="predicted"/>
<organism evidence="1 2">
    <name type="scientific">Rhodococcus qingshengii JCM 15477</name>
    <dbReference type="NCBI Taxonomy" id="1303681"/>
    <lineage>
        <taxon>Bacteria</taxon>
        <taxon>Bacillati</taxon>
        <taxon>Actinomycetota</taxon>
        <taxon>Actinomycetes</taxon>
        <taxon>Mycobacteriales</taxon>
        <taxon>Nocardiaceae</taxon>
        <taxon>Rhodococcus</taxon>
        <taxon>Rhodococcus erythropolis group</taxon>
    </lineage>
</organism>
<protein>
    <submittedName>
        <fullName evidence="1">Uncharacterized protein</fullName>
    </submittedName>
</protein>
<reference evidence="2" key="1">
    <citation type="journal article" date="2022" name="Environ. Microbiol.">
        <title>Functional analysis, diversity, and distribution of carbendazim hydrolases MheI and CbmA, responsible for the initial step in carbendazim degradation.</title>
        <authorList>
            <person name="Zhang M."/>
            <person name="Bai X."/>
            <person name="Li Q."/>
            <person name="Zhang L."/>
            <person name="Zhu Q."/>
            <person name="Gao S."/>
            <person name="Ke Z."/>
            <person name="Jiang M."/>
            <person name="Hu J."/>
            <person name="Qiu J."/>
            <person name="Hong Q."/>
        </authorList>
    </citation>
    <scope>NUCLEOTIDE SEQUENCE [LARGE SCALE GENOMIC DNA]</scope>
    <source>
        <strain evidence="2">djl-6</strain>
    </source>
</reference>